<dbReference type="NCBIfam" id="NF009905">
    <property type="entry name" value="PRK13368.1"/>
    <property type="match status" value="1"/>
</dbReference>
<dbReference type="PANTHER" id="PTHR42866">
    <property type="entry name" value="3-DEOXY-MANNO-OCTULOSONATE CYTIDYLYLTRANSFERASE"/>
    <property type="match status" value="1"/>
</dbReference>
<dbReference type="InterPro" id="IPR004528">
    <property type="entry name" value="KdsB"/>
</dbReference>
<dbReference type="InterPro" id="IPR003329">
    <property type="entry name" value="Cytidylyl_trans"/>
</dbReference>
<evidence type="ECO:0000313" key="6">
    <source>
        <dbReference type="Proteomes" id="UP000242660"/>
    </source>
</evidence>
<comment type="subcellular location">
    <subcellularLocation>
        <location evidence="4">Cytoplasm</location>
    </subcellularLocation>
</comment>
<dbReference type="EC" id="2.7.7.38" evidence="4"/>
<evidence type="ECO:0000313" key="5">
    <source>
        <dbReference type="EMBL" id="PSB91821.1"/>
    </source>
</evidence>
<keyword evidence="2 4" id="KW-0548">Nucleotidyltransferase</keyword>
<dbReference type="SUPFAM" id="SSF53448">
    <property type="entry name" value="Nucleotide-diphospho-sugar transferases"/>
    <property type="match status" value="1"/>
</dbReference>
<evidence type="ECO:0000256" key="2">
    <source>
        <dbReference type="ARBA" id="ARBA00022695"/>
    </source>
</evidence>
<dbReference type="HAMAP" id="MF_00057">
    <property type="entry name" value="KdsB"/>
    <property type="match status" value="1"/>
</dbReference>
<comment type="function">
    <text evidence="4">Activates KDO (a required 8-carbon sugar) for incorporation into bacterial lipopolysaccharide in Gram-negative bacteria.</text>
</comment>
<keyword evidence="1 4" id="KW-0808">Transferase</keyword>
<organism evidence="5 6">
    <name type="scientific">Candidatus Pandoraea novymonadis</name>
    <dbReference type="NCBI Taxonomy" id="1808959"/>
    <lineage>
        <taxon>Bacteria</taxon>
        <taxon>Pseudomonadati</taxon>
        <taxon>Pseudomonadota</taxon>
        <taxon>Betaproteobacteria</taxon>
        <taxon>Burkholderiales</taxon>
        <taxon>Burkholderiaceae</taxon>
        <taxon>Pandoraea</taxon>
    </lineage>
</organism>
<dbReference type="RefSeq" id="WP_106182794.1">
    <property type="nucleotide sequence ID" value="NZ_MUHY01000001.1"/>
</dbReference>
<dbReference type="InterPro" id="IPR029044">
    <property type="entry name" value="Nucleotide-diphossugar_trans"/>
</dbReference>
<proteinExistence type="inferred from homology"/>
<sequence>MNTPPRLPNRSKTNFVAVIPARLASTRLPNKPLAKLAGKPMVVHTAQRVCESGAQRVVIATDAQSIIDAVAPYGFEVRLTSVNHTNGTDRVAEIVEQFNWSDETIVVNVQGDEPLINPSLIHDVAAHLATYSDCALATAAHSIDKTSDIFNPNVVKVVLDAHNRALYFSRAPIPWERDAWQTAFSQISYLSLPSLPVYRHIGLYAYRVSFLRRYRNLSKAPIEIAESLEQLRPIWHGERIAVLLTENAPPTSVDTPDDLVRVQALLEA</sequence>
<keyword evidence="4" id="KW-0963">Cytoplasm</keyword>
<accession>A0ABX5FDI3</accession>
<dbReference type="NCBIfam" id="TIGR00466">
    <property type="entry name" value="kdsB"/>
    <property type="match status" value="1"/>
</dbReference>
<gene>
    <name evidence="4 5" type="primary">kdsB</name>
    <name evidence="5" type="ORF">BZL35_00034</name>
</gene>
<dbReference type="EMBL" id="MUHY01000001">
    <property type="protein sequence ID" value="PSB91821.1"/>
    <property type="molecule type" value="Genomic_DNA"/>
</dbReference>
<dbReference type="CDD" id="cd02517">
    <property type="entry name" value="CMP-KDO-Synthetase"/>
    <property type="match status" value="1"/>
</dbReference>
<evidence type="ECO:0000256" key="4">
    <source>
        <dbReference type="HAMAP-Rule" id="MF_00057"/>
    </source>
</evidence>
<keyword evidence="3 4" id="KW-0448">Lipopolysaccharide biosynthesis</keyword>
<evidence type="ECO:0000256" key="3">
    <source>
        <dbReference type="ARBA" id="ARBA00022985"/>
    </source>
</evidence>
<comment type="pathway">
    <text evidence="4">Nucleotide-sugar biosynthesis; CMP-3-deoxy-D-manno-octulosonate biosynthesis; CMP-3-deoxy-D-manno-octulosonate from 3-deoxy-D-manno-octulosonate and CTP: step 1/1.</text>
</comment>
<evidence type="ECO:0000256" key="1">
    <source>
        <dbReference type="ARBA" id="ARBA00022679"/>
    </source>
</evidence>
<reference evidence="5 6" key="1">
    <citation type="journal article" date="2017" name="Front. Microbiol.">
        <title>Genome of Ca. Pandoraea novymonadis, an Endosymbiotic Bacterium of the Trypanosomatid Novymonas esmeraldas.</title>
        <authorList>
            <person name="Kostygov A.Y."/>
            <person name="Butenko A."/>
            <person name="Nenarokova A."/>
            <person name="Tashyreva D."/>
            <person name="Flegontov P."/>
            <person name="Lukes J."/>
            <person name="Yurchenko V."/>
        </authorList>
    </citation>
    <scope>NUCLEOTIDE SEQUENCE [LARGE SCALE GENOMIC DNA]</scope>
    <source>
        <strain evidence="5 6">E262</strain>
    </source>
</reference>
<keyword evidence="6" id="KW-1185">Reference proteome</keyword>
<dbReference type="PANTHER" id="PTHR42866:SF2">
    <property type="entry name" value="3-DEOXY-MANNO-OCTULOSONATE CYTIDYLYLTRANSFERASE, MITOCHONDRIAL"/>
    <property type="match status" value="1"/>
</dbReference>
<dbReference type="NCBIfam" id="NF003952">
    <property type="entry name" value="PRK05450.1-5"/>
    <property type="match status" value="1"/>
</dbReference>
<comment type="similarity">
    <text evidence="4">Belongs to the KdsB family.</text>
</comment>
<dbReference type="Gene3D" id="3.90.550.10">
    <property type="entry name" value="Spore Coat Polysaccharide Biosynthesis Protein SpsA, Chain A"/>
    <property type="match status" value="1"/>
</dbReference>
<dbReference type="GO" id="GO:0016779">
    <property type="term" value="F:nucleotidyltransferase activity"/>
    <property type="evidence" value="ECO:0007669"/>
    <property type="project" value="UniProtKB-KW"/>
</dbReference>
<name>A0ABX5FDI3_9BURK</name>
<dbReference type="Proteomes" id="UP000242660">
    <property type="component" value="Unassembled WGS sequence"/>
</dbReference>
<dbReference type="Pfam" id="PF02348">
    <property type="entry name" value="CTP_transf_3"/>
    <property type="match status" value="1"/>
</dbReference>
<comment type="catalytic activity">
    <reaction evidence="4">
        <text>3-deoxy-alpha-D-manno-oct-2-ulosonate + CTP = CMP-3-deoxy-beta-D-manno-octulosonate + diphosphate</text>
        <dbReference type="Rhea" id="RHEA:23448"/>
        <dbReference type="ChEBI" id="CHEBI:33019"/>
        <dbReference type="ChEBI" id="CHEBI:37563"/>
        <dbReference type="ChEBI" id="CHEBI:85986"/>
        <dbReference type="ChEBI" id="CHEBI:85987"/>
        <dbReference type="EC" id="2.7.7.38"/>
    </reaction>
</comment>
<protein>
    <recommendedName>
        <fullName evidence="4">3-deoxy-manno-octulosonate cytidylyltransferase</fullName>
        <ecNumber evidence="4">2.7.7.38</ecNumber>
    </recommendedName>
    <alternativeName>
        <fullName evidence="4">CMP-2-keto-3-deoxyoctulosonic acid synthase</fullName>
        <shortName evidence="4">CKS</shortName>
        <shortName evidence="4">CMP-KDO synthase</shortName>
    </alternativeName>
</protein>
<comment type="caution">
    <text evidence="5">The sequence shown here is derived from an EMBL/GenBank/DDBJ whole genome shotgun (WGS) entry which is preliminary data.</text>
</comment>